<dbReference type="HOGENOM" id="CLU_037269_6_2_1"/>
<protein>
    <submittedName>
        <fullName evidence="1">Uncharacterized protein</fullName>
    </submittedName>
</protein>
<gene>
    <name evidence="1" type="ORF">M413DRAFT_69242</name>
</gene>
<dbReference type="STRING" id="686832.A0A0C2Y034"/>
<dbReference type="InterPro" id="IPR008949">
    <property type="entry name" value="Isoprenoid_synthase_dom_sf"/>
</dbReference>
<organism evidence="1 2">
    <name type="scientific">Hebeloma cylindrosporum</name>
    <dbReference type="NCBI Taxonomy" id="76867"/>
    <lineage>
        <taxon>Eukaryota</taxon>
        <taxon>Fungi</taxon>
        <taxon>Dikarya</taxon>
        <taxon>Basidiomycota</taxon>
        <taxon>Agaricomycotina</taxon>
        <taxon>Agaricomycetes</taxon>
        <taxon>Agaricomycetidae</taxon>
        <taxon>Agaricales</taxon>
        <taxon>Agaricineae</taxon>
        <taxon>Hymenogastraceae</taxon>
        <taxon>Hebeloma</taxon>
    </lineage>
</organism>
<keyword evidence="2" id="KW-1185">Reference proteome</keyword>
<dbReference type="OrthoDB" id="270318at2759"/>
<sequence length="336" mass="37370">MKVGNGLVAGRRLHVGVLSKLKSPPVRCLRRVSTTAALGPSDPHAYCREFVRKRDYDSFLNSYFYPRHAQNGYFAIKAFSVELATVQDSVSNAMIGKMRMQFWRDAVKGISDVRVLTILFGRPPKHPIALALYDASPKAKSAFTYHLKRIIDAREAELHTSSYLTVDTLASHAESTSSTVLYLLLSLLSLPSSSLSHAASHLGTAQTFSTLLRALPFHVKQGRLVIPAEITAKHGVVQEDVFRQGPNAHGIEDAVFEFATIANDQLATARNMVVATDDANGRVPREAMPIFIAGVPVSNYLQRLEKAGFDAFNPKLQRRDGLIAWQMWWASYKRRF</sequence>
<dbReference type="EMBL" id="KN831776">
    <property type="protein sequence ID" value="KIM43203.1"/>
    <property type="molecule type" value="Genomic_DNA"/>
</dbReference>
<accession>A0A0C2Y034</accession>
<reference evidence="2" key="2">
    <citation type="submission" date="2015-01" db="EMBL/GenBank/DDBJ databases">
        <title>Evolutionary Origins and Diversification of the Mycorrhizal Mutualists.</title>
        <authorList>
            <consortium name="DOE Joint Genome Institute"/>
            <consortium name="Mycorrhizal Genomics Consortium"/>
            <person name="Kohler A."/>
            <person name="Kuo A."/>
            <person name="Nagy L.G."/>
            <person name="Floudas D."/>
            <person name="Copeland A."/>
            <person name="Barry K.W."/>
            <person name="Cichocki N."/>
            <person name="Veneault-Fourrey C."/>
            <person name="LaButti K."/>
            <person name="Lindquist E.A."/>
            <person name="Lipzen A."/>
            <person name="Lundell T."/>
            <person name="Morin E."/>
            <person name="Murat C."/>
            <person name="Riley R."/>
            <person name="Ohm R."/>
            <person name="Sun H."/>
            <person name="Tunlid A."/>
            <person name="Henrissat B."/>
            <person name="Grigoriev I.V."/>
            <person name="Hibbett D.S."/>
            <person name="Martin F."/>
        </authorList>
    </citation>
    <scope>NUCLEOTIDE SEQUENCE [LARGE SCALE GENOMIC DNA]</scope>
    <source>
        <strain evidence="2">h7</strain>
    </source>
</reference>
<proteinExistence type="predicted"/>
<dbReference type="Proteomes" id="UP000053424">
    <property type="component" value="Unassembled WGS sequence"/>
</dbReference>
<name>A0A0C2Y034_HEBCY</name>
<dbReference type="InterPro" id="IPR002060">
    <property type="entry name" value="Squ/phyt_synthse"/>
</dbReference>
<reference evidence="1 2" key="1">
    <citation type="submission" date="2014-04" db="EMBL/GenBank/DDBJ databases">
        <authorList>
            <consortium name="DOE Joint Genome Institute"/>
            <person name="Kuo A."/>
            <person name="Gay G."/>
            <person name="Dore J."/>
            <person name="Kohler A."/>
            <person name="Nagy L.G."/>
            <person name="Floudas D."/>
            <person name="Copeland A."/>
            <person name="Barry K.W."/>
            <person name="Cichocki N."/>
            <person name="Veneault-Fourrey C."/>
            <person name="LaButti K."/>
            <person name="Lindquist E.A."/>
            <person name="Lipzen A."/>
            <person name="Lundell T."/>
            <person name="Morin E."/>
            <person name="Murat C."/>
            <person name="Sun H."/>
            <person name="Tunlid A."/>
            <person name="Henrissat B."/>
            <person name="Grigoriev I.V."/>
            <person name="Hibbett D.S."/>
            <person name="Martin F."/>
            <person name="Nordberg H.P."/>
            <person name="Cantor M.N."/>
            <person name="Hua S.X."/>
        </authorList>
    </citation>
    <scope>NUCLEOTIDE SEQUENCE [LARGE SCALE GENOMIC DNA]</scope>
    <source>
        <strain evidence="2">h7</strain>
    </source>
</reference>
<evidence type="ECO:0000313" key="2">
    <source>
        <dbReference type="Proteomes" id="UP000053424"/>
    </source>
</evidence>
<dbReference type="Pfam" id="PF00494">
    <property type="entry name" value="SQS_PSY"/>
    <property type="match status" value="1"/>
</dbReference>
<dbReference type="SUPFAM" id="SSF48576">
    <property type="entry name" value="Terpenoid synthases"/>
    <property type="match status" value="1"/>
</dbReference>
<dbReference type="AlphaFoldDB" id="A0A0C2Y034"/>
<evidence type="ECO:0000313" key="1">
    <source>
        <dbReference type="EMBL" id="KIM43203.1"/>
    </source>
</evidence>
<dbReference type="Gene3D" id="1.10.600.10">
    <property type="entry name" value="Farnesyl Diphosphate Synthase"/>
    <property type="match status" value="1"/>
</dbReference>